<evidence type="ECO:0000313" key="2">
    <source>
        <dbReference type="EMBL" id="ORY77473.1"/>
    </source>
</evidence>
<evidence type="ECO:0000313" key="3">
    <source>
        <dbReference type="Proteomes" id="UP000193920"/>
    </source>
</evidence>
<sequence length="143" mass="14819">MGCGASKVTDETVVSPEDSATKVSSVAENTTTNISNTAGDATGTMKNGASITTNTINNGASTEANAINNGVSTAIGAFNNGQENITNGISSEGQNSTPDHGIGNFDFNSIGYADIDNMNSQFNKMGQFRRQPKPQGRIGSHRK</sequence>
<name>A0A1Y2F0V3_9FUNG</name>
<keyword evidence="3" id="KW-1185">Reference proteome</keyword>
<dbReference type="AlphaFoldDB" id="A0A1Y2F0V3"/>
<gene>
    <name evidence="2" type="ORF">LY90DRAFT_665256</name>
</gene>
<comment type="caution">
    <text evidence="2">The sequence shown here is derived from an EMBL/GenBank/DDBJ whole genome shotgun (WGS) entry which is preliminary data.</text>
</comment>
<dbReference type="Proteomes" id="UP000193920">
    <property type="component" value="Unassembled WGS sequence"/>
</dbReference>
<protein>
    <submittedName>
        <fullName evidence="2">Uncharacterized protein</fullName>
    </submittedName>
</protein>
<organism evidence="2 3">
    <name type="scientific">Neocallimastix californiae</name>
    <dbReference type="NCBI Taxonomy" id="1754190"/>
    <lineage>
        <taxon>Eukaryota</taxon>
        <taxon>Fungi</taxon>
        <taxon>Fungi incertae sedis</taxon>
        <taxon>Chytridiomycota</taxon>
        <taxon>Chytridiomycota incertae sedis</taxon>
        <taxon>Neocallimastigomycetes</taxon>
        <taxon>Neocallimastigales</taxon>
        <taxon>Neocallimastigaceae</taxon>
        <taxon>Neocallimastix</taxon>
    </lineage>
</organism>
<feature type="region of interest" description="Disordered" evidence="1">
    <location>
        <begin position="31"/>
        <end position="50"/>
    </location>
</feature>
<dbReference type="EMBL" id="MCOG01000019">
    <property type="protein sequence ID" value="ORY77473.1"/>
    <property type="molecule type" value="Genomic_DNA"/>
</dbReference>
<feature type="region of interest" description="Disordered" evidence="1">
    <location>
        <begin position="1"/>
        <end position="26"/>
    </location>
</feature>
<reference evidence="2 3" key="1">
    <citation type="submission" date="2016-08" db="EMBL/GenBank/DDBJ databases">
        <title>A Parts List for Fungal Cellulosomes Revealed by Comparative Genomics.</title>
        <authorList>
            <consortium name="DOE Joint Genome Institute"/>
            <person name="Haitjema C.H."/>
            <person name="Gilmore S.P."/>
            <person name="Henske J.K."/>
            <person name="Solomon K.V."/>
            <person name="De Groot R."/>
            <person name="Kuo A."/>
            <person name="Mondo S.J."/>
            <person name="Salamov A.A."/>
            <person name="Labutti K."/>
            <person name="Zhao Z."/>
            <person name="Chiniquy J."/>
            <person name="Barry K."/>
            <person name="Brewer H.M."/>
            <person name="Purvine S.O."/>
            <person name="Wright A.T."/>
            <person name="Boxma B."/>
            <person name="Van Alen T."/>
            <person name="Hackstein J.H."/>
            <person name="Baker S.E."/>
            <person name="Grigoriev I.V."/>
            <person name="O'Malley M.A."/>
        </authorList>
    </citation>
    <scope>NUCLEOTIDE SEQUENCE [LARGE SCALE GENOMIC DNA]</scope>
    <source>
        <strain evidence="2 3">G1</strain>
    </source>
</reference>
<evidence type="ECO:0000256" key="1">
    <source>
        <dbReference type="SAM" id="MobiDB-lite"/>
    </source>
</evidence>
<accession>A0A1Y2F0V3</accession>
<proteinExistence type="predicted"/>